<dbReference type="PANTHER" id="PTHR15371:SF1">
    <property type="entry name" value="OUTER ENVELOPE PORE PROTEIN 16-2, CHLOROPLASTIC"/>
    <property type="match status" value="1"/>
</dbReference>
<comment type="caution">
    <text evidence="6">The sequence shown here is derived from an EMBL/GenBank/DDBJ whole genome shotgun (WGS) entry which is preliminary data.</text>
</comment>
<keyword evidence="7" id="KW-1185">Reference proteome</keyword>
<dbReference type="GO" id="GO:0009707">
    <property type="term" value="C:chloroplast outer membrane"/>
    <property type="evidence" value="ECO:0007669"/>
    <property type="project" value="TreeGrafter"/>
</dbReference>
<dbReference type="OrthoDB" id="1913857at2759"/>
<reference evidence="6 7" key="1">
    <citation type="submission" date="2020-04" db="EMBL/GenBank/DDBJ databases">
        <title>Plant Genome Project.</title>
        <authorList>
            <person name="Zhang R.-G."/>
        </authorList>
    </citation>
    <scope>NUCLEOTIDE SEQUENCE [LARGE SCALE GENOMIC DNA]</scope>
    <source>
        <strain evidence="6">YNK0</strain>
        <tissue evidence="6">Leaf</tissue>
    </source>
</reference>
<dbReference type="EMBL" id="JABCRI010000016">
    <property type="protein sequence ID" value="KAF8392657.1"/>
    <property type="molecule type" value="Genomic_DNA"/>
</dbReference>
<gene>
    <name evidence="6" type="ORF">HHK36_023006</name>
</gene>
<dbReference type="InterPro" id="IPR045238">
    <property type="entry name" value="Tim23-like"/>
</dbReference>
<evidence type="ECO:0000313" key="6">
    <source>
        <dbReference type="EMBL" id="KAF8392657.1"/>
    </source>
</evidence>
<evidence type="ECO:0000256" key="1">
    <source>
        <dbReference type="ARBA" id="ARBA00004141"/>
    </source>
</evidence>
<evidence type="ECO:0000256" key="4">
    <source>
        <dbReference type="ARBA" id="ARBA00023136"/>
    </source>
</evidence>
<protein>
    <submittedName>
        <fullName evidence="6">Uncharacterized protein</fullName>
    </submittedName>
</protein>
<comment type="subcellular location">
    <subcellularLocation>
        <location evidence="1">Membrane</location>
        <topology evidence="1">Multi-pass membrane protein</topology>
    </subcellularLocation>
</comment>
<evidence type="ECO:0000256" key="2">
    <source>
        <dbReference type="ARBA" id="ARBA00022692"/>
    </source>
</evidence>
<dbReference type="GO" id="GO:0015171">
    <property type="term" value="F:amino acid transmembrane transporter activity"/>
    <property type="evidence" value="ECO:0007669"/>
    <property type="project" value="TreeGrafter"/>
</dbReference>
<dbReference type="AlphaFoldDB" id="A0A835D9D9"/>
<dbReference type="Proteomes" id="UP000655225">
    <property type="component" value="Unassembled WGS sequence"/>
</dbReference>
<feature type="transmembrane region" description="Helical" evidence="5">
    <location>
        <begin position="125"/>
        <end position="146"/>
    </location>
</feature>
<keyword evidence="4 5" id="KW-0472">Membrane</keyword>
<sequence length="407" mass="44412">METRSLMDELRSFEKGCFFDLGHPLLNRIAESFVKAAGIGAVQAVSREAYFTTIEGAGLDSSTGGLDISGSRKQRLPDLKGESNRKSLEAMVKNTGKESFQWGLAAGMYSGLTYGLKEARGAHDWVIFLLLISFPTLQMACIIWIVTETWTWFGAEEQCSRGCNYGGCIGTHIGGCLARADCAMRYHRSSHFYSRKSSDGNILRESNRKSLEAMFLVAGLAAGMYSGLTYGLKEARGAHDWFGAEEQCSRGCNYGGCIGTHIGGCLARADCAMRYHRSSHFYSRKSSDGNILRESNRKSLEAMFLVAGLAAGMYSGLTYGLKEARGAHDWVIFLLLISFPTLQMACIIWIVTETWTWFGAEEQCSRGCNYGAALALTSEDASHEQIVQCAITGAAISTAANLLTGIF</sequence>
<organism evidence="6 7">
    <name type="scientific">Tetracentron sinense</name>
    <name type="common">Spur-leaf</name>
    <dbReference type="NCBI Taxonomy" id="13715"/>
    <lineage>
        <taxon>Eukaryota</taxon>
        <taxon>Viridiplantae</taxon>
        <taxon>Streptophyta</taxon>
        <taxon>Embryophyta</taxon>
        <taxon>Tracheophyta</taxon>
        <taxon>Spermatophyta</taxon>
        <taxon>Magnoliopsida</taxon>
        <taxon>Trochodendrales</taxon>
        <taxon>Trochodendraceae</taxon>
        <taxon>Tetracentron</taxon>
    </lineage>
</organism>
<keyword evidence="2 5" id="KW-0812">Transmembrane</keyword>
<dbReference type="PANTHER" id="PTHR15371">
    <property type="entry name" value="TIM23"/>
    <property type="match status" value="1"/>
</dbReference>
<feature type="transmembrane region" description="Helical" evidence="5">
    <location>
        <begin position="213"/>
        <end position="232"/>
    </location>
</feature>
<evidence type="ECO:0000256" key="5">
    <source>
        <dbReference type="SAM" id="Phobius"/>
    </source>
</evidence>
<feature type="transmembrane region" description="Helical" evidence="5">
    <location>
        <begin position="302"/>
        <end position="321"/>
    </location>
</feature>
<name>A0A835D9D9_TETSI</name>
<feature type="transmembrane region" description="Helical" evidence="5">
    <location>
        <begin position="327"/>
        <end position="351"/>
    </location>
</feature>
<accession>A0A835D9D9</accession>
<evidence type="ECO:0000313" key="7">
    <source>
        <dbReference type="Proteomes" id="UP000655225"/>
    </source>
</evidence>
<evidence type="ECO:0000256" key="3">
    <source>
        <dbReference type="ARBA" id="ARBA00022989"/>
    </source>
</evidence>
<proteinExistence type="predicted"/>
<keyword evidence="3 5" id="KW-1133">Transmembrane helix</keyword>